<dbReference type="GO" id="GO:0030246">
    <property type="term" value="F:carbohydrate binding"/>
    <property type="evidence" value="ECO:0007669"/>
    <property type="project" value="UniProtKB-KW"/>
</dbReference>
<dbReference type="InterPro" id="IPR016187">
    <property type="entry name" value="CTDL_fold"/>
</dbReference>
<dbReference type="SUPFAM" id="SSF56436">
    <property type="entry name" value="C-type lectin-like"/>
    <property type="match status" value="1"/>
</dbReference>
<sequence>MGILPPNLCCPRPSPSWPDHKPQTGNVTESYRYVLCLSLSAESPGGGRVQASFSMLGKSPNHFNVYENMPTEPATKMKIHEESKEGRRTQRRLLMVLVTLLVLVFMFLIILTGLMFIYYSRISEAMDTIRQDILQTRQKEICQCDSGWKKFDGNCYYIVTTMKNWTEARAICKSMNSDLVVINSEREQNFLESLTDESEFWIGLKRDKDRWRWVDGTLHNPSEGFWMKGEPNNSGGKEDCVHMWRDKKWNDKVCTFLQKAFCEK</sequence>
<dbReference type="InParanoid" id="A0A803JKB9"/>
<dbReference type="InterPro" id="IPR016186">
    <property type="entry name" value="C-type_lectin-like/link_sf"/>
</dbReference>
<feature type="transmembrane region" description="Helical" evidence="2">
    <location>
        <begin position="93"/>
        <end position="119"/>
    </location>
</feature>
<keyword evidence="2" id="KW-0812">Transmembrane</keyword>
<keyword evidence="2" id="KW-1133">Transmembrane helix</keyword>
<accession>A0A803JKB9</accession>
<dbReference type="Pfam" id="PF00059">
    <property type="entry name" value="Lectin_C"/>
    <property type="match status" value="1"/>
</dbReference>
<evidence type="ECO:0000259" key="3">
    <source>
        <dbReference type="PROSITE" id="PS50041"/>
    </source>
</evidence>
<feature type="domain" description="C-type lectin" evidence="3">
    <location>
        <begin position="151"/>
        <end position="263"/>
    </location>
</feature>
<dbReference type="PANTHER" id="PTHR22803">
    <property type="entry name" value="MANNOSE, PHOSPHOLIPASE, LECTIN RECEPTOR RELATED"/>
    <property type="match status" value="1"/>
</dbReference>
<name>A0A803JKB9_XENTR</name>
<dbReference type="Gene3D" id="3.10.100.10">
    <property type="entry name" value="Mannose-Binding Protein A, subunit A"/>
    <property type="match status" value="1"/>
</dbReference>
<evidence type="ECO:0000313" key="4">
    <source>
        <dbReference type="Ensembl" id="ENSXETP00000108388"/>
    </source>
</evidence>
<dbReference type="Ensembl" id="ENSXETT00000107038">
    <property type="protein sequence ID" value="ENSXETP00000108388"/>
    <property type="gene ID" value="ENSXETG00000028030"/>
</dbReference>
<proteinExistence type="predicted"/>
<dbReference type="FunCoup" id="A0A803JKB9">
    <property type="interactions" value="521"/>
</dbReference>
<dbReference type="InterPro" id="IPR001304">
    <property type="entry name" value="C-type_lectin-like"/>
</dbReference>
<dbReference type="InterPro" id="IPR033989">
    <property type="entry name" value="CD209-like_CTLD"/>
</dbReference>
<dbReference type="Bgee" id="ENSXETG00000028030">
    <property type="expression patterns" value="Expressed in liver and 6 other cell types or tissues"/>
</dbReference>
<organism evidence="4">
    <name type="scientific">Xenopus tropicalis</name>
    <name type="common">Western clawed frog</name>
    <name type="synonym">Silurana tropicalis</name>
    <dbReference type="NCBI Taxonomy" id="8364"/>
    <lineage>
        <taxon>Eukaryota</taxon>
        <taxon>Metazoa</taxon>
        <taxon>Chordata</taxon>
        <taxon>Craniata</taxon>
        <taxon>Vertebrata</taxon>
        <taxon>Euteleostomi</taxon>
        <taxon>Amphibia</taxon>
        <taxon>Batrachia</taxon>
        <taxon>Anura</taxon>
        <taxon>Pipoidea</taxon>
        <taxon>Pipidae</taxon>
        <taxon>Xenopodinae</taxon>
        <taxon>Xenopus</taxon>
        <taxon>Silurana</taxon>
    </lineage>
</organism>
<reference evidence="4" key="2">
    <citation type="submission" date="2021-03" db="UniProtKB">
        <authorList>
            <consortium name="Ensembl"/>
        </authorList>
    </citation>
    <scope>IDENTIFICATION</scope>
</reference>
<evidence type="ECO:0000256" key="2">
    <source>
        <dbReference type="SAM" id="Phobius"/>
    </source>
</evidence>
<dbReference type="AlphaFoldDB" id="A0A803JKB9"/>
<protein>
    <submittedName>
        <fullName evidence="4">Asialoglycoprotein receptor 1</fullName>
    </submittedName>
</protein>
<reference evidence="4" key="1">
    <citation type="journal article" date="2010" name="Science">
        <title>The genome of the Western clawed frog Xenopus tropicalis.</title>
        <authorList>
            <person name="Hellsten U."/>
            <person name="Harland R.M."/>
            <person name="Gilchrist M.J."/>
            <person name="Hendrix D."/>
            <person name="Jurka J."/>
            <person name="Kapitonov V."/>
            <person name="Ovcharenko I."/>
            <person name="Putnam N.H."/>
            <person name="Shu S."/>
            <person name="Taher L."/>
            <person name="Blitz I.L."/>
            <person name="Blumberg B."/>
            <person name="Dichmann D.S."/>
            <person name="Dubchak I."/>
            <person name="Amaya E."/>
            <person name="Detter J.C."/>
            <person name="Fletcher R."/>
            <person name="Gerhard D.S."/>
            <person name="Goodstein D."/>
            <person name="Graves T."/>
            <person name="Grigoriev I.V."/>
            <person name="Grimwood J."/>
            <person name="Kawashima T."/>
            <person name="Lindquist E."/>
            <person name="Lucas S.M."/>
            <person name="Mead P.E."/>
            <person name="Mitros T."/>
            <person name="Ogino H."/>
            <person name="Ohta Y."/>
            <person name="Poliakov A.V."/>
            <person name="Pollet N."/>
            <person name="Robert J."/>
            <person name="Salamov A."/>
            <person name="Sater A.K."/>
            <person name="Schmutz J."/>
            <person name="Terry A."/>
            <person name="Vize P.D."/>
            <person name="Warren W.C."/>
            <person name="Wells D."/>
            <person name="Wills A."/>
            <person name="Wilson R.K."/>
            <person name="Zimmerman L.B."/>
            <person name="Zorn A.M."/>
            <person name="Grainger R."/>
            <person name="Grammer T."/>
            <person name="Khokha M.K."/>
            <person name="Richardson P.M."/>
            <person name="Rokhsar D.S."/>
        </authorList>
    </citation>
    <scope>NUCLEOTIDE SEQUENCE [LARGE SCALE GENOMIC DNA]</scope>
    <source>
        <strain evidence="4">Nigerian</strain>
    </source>
</reference>
<dbReference type="Xenbase" id="XB-GENE-5998517">
    <property type="gene designation" value="asgr1"/>
</dbReference>
<dbReference type="SMART" id="SM00034">
    <property type="entry name" value="CLECT"/>
    <property type="match status" value="1"/>
</dbReference>
<keyword evidence="2" id="KW-0472">Membrane</keyword>
<evidence type="ECO:0000256" key="1">
    <source>
        <dbReference type="ARBA" id="ARBA00022734"/>
    </source>
</evidence>
<dbReference type="CDD" id="cd03590">
    <property type="entry name" value="CLECT_DC-SIGN_like"/>
    <property type="match status" value="1"/>
</dbReference>
<dbReference type="GeneTree" id="ENSGT00940000164508"/>
<dbReference type="PROSITE" id="PS50041">
    <property type="entry name" value="C_TYPE_LECTIN_2"/>
    <property type="match status" value="1"/>
</dbReference>
<gene>
    <name evidence="4" type="primary">asgr1</name>
</gene>
<keyword evidence="1" id="KW-0430">Lectin</keyword>
<dbReference type="InterPro" id="IPR050111">
    <property type="entry name" value="C-type_lectin/snaclec_domain"/>
</dbReference>